<dbReference type="PANTHER" id="PTHR48012:SF26">
    <property type="entry name" value="SERINE_THREONINE-PROTEIN KINASE DDB_G0283821-RELATED"/>
    <property type="match status" value="1"/>
</dbReference>
<dbReference type="GO" id="GO:0004674">
    <property type="term" value="F:protein serine/threonine kinase activity"/>
    <property type="evidence" value="ECO:0007669"/>
    <property type="project" value="UniProtKB-EC"/>
</dbReference>
<sequence length="967" mass="108808">KGMRNPSVNVSLTPAQRIEKKPGIRSSNALDSFQFSKLVGRGAFANVYKGINLKTNQVIAIKQIMLEGKQNVAGLMGEIDLLKILKHPNIVKYHGFVKTSSSLNILLEFCSGGSLRQLYKKMDHGLPEPQLAKYTTSILHGLNYLHEQGVVHRDVKAANVLLTESGEIKLADFGLATKVTSQHHSAEGTPNWMAPETVLGGDGICTASDIWSLGATIIELFTMNPPYHDLNPMAALHAIGTDDHPPLPKFISSLAKDFLMECFQKQASLRSTAKLLLKHRWLLPSGNISKTSMLNLNGERTVPKMELKSIASYSEMNEESWDKDFEGVKIPNIRPGMPDIIQITDVDGELDSLPSSVPPPKYTKEELLQKFSEKNDSSQGDGSSFSGLHSAKLRFNIEEQEKLEDESDPFLNIDIENFDTNELEIQSKMEYLVSKFSNRVELAHTENEDIIGSLVKITGRMLHLVKKYPVSHDVLIRDHGVLSFLELLDSASELPKNQKLWLYTLSVLNHIFENNVGSFENFCLLGGIPAVTQFKSSMYDINIRLQVVRFVGIFQNSEKALSMLVSSGGLRVVSKFLEEDFDSTPSFPLAAVDCIASVLTKDFTRSKSDLCRILAKYGVLFWFVVLLNRLIRIKSKPAMTEVSEQTIEQTMDNIISIIKFFGQSEARVRQNISSPELYKLLFKVYPHLGFNHQLSILKFVKSMSCISNNLKSLYKAEISEFLISQLEAHIPSTVHYKEVNNIIAPILYNCCYLNHSREVELVQLGVVPYLKTLSMINLPFKQFVLPLLCEMVHCEHEVRDSLKKHDILTVYYNLLLDPYWQSNSLDSIIKWAEEDSHYVKIDSSRSQDCLVAGFLLPKVSNLEGALENYFKLIVTYERVGRFMANANVINNIVLKLRTHNKNAVVQLNLLRILKQLIVISTRSEILEQMNVAKTVTNALELLKSHDGSVLIVELATETLAMMNADIQ</sequence>
<reference evidence="6 7" key="1">
    <citation type="journal article" date="2007" name="Nat. Biotechnol.">
        <title>Genome sequence of the lignocellulose-bioconverting and xylose-fermenting yeast Pichia stipitis.</title>
        <authorList>
            <person name="Jeffries T.W."/>
            <person name="Grigoriev I.V."/>
            <person name="Grimwood J."/>
            <person name="Laplaza J.M."/>
            <person name="Aerts A."/>
            <person name="Salamov A."/>
            <person name="Schmutz J."/>
            <person name="Lindquist E."/>
            <person name="Dehal P."/>
            <person name="Shapiro H."/>
            <person name="Jin Y.S."/>
            <person name="Passoth V."/>
            <person name="Richardson P.M."/>
        </authorList>
    </citation>
    <scope>NUCLEOTIDE SEQUENCE [LARGE SCALE GENOMIC DNA]</scope>
    <source>
        <strain evidence="7">ATCC 58785 / CBS 6054 / NBRC 10063 / NRRL Y-11545</strain>
    </source>
</reference>
<dbReference type="GeneID" id="4851245"/>
<dbReference type="InterPro" id="IPR008271">
    <property type="entry name" value="Ser/Thr_kinase_AS"/>
</dbReference>
<accession>A3GG46</accession>
<dbReference type="SMART" id="SM00220">
    <property type="entry name" value="S_TKc"/>
    <property type="match status" value="1"/>
</dbReference>
<dbReference type="Gene3D" id="1.25.10.10">
    <property type="entry name" value="Leucine-rich Repeat Variant"/>
    <property type="match status" value="1"/>
</dbReference>
<evidence type="ECO:0000256" key="2">
    <source>
        <dbReference type="ARBA" id="ARBA00022741"/>
    </source>
</evidence>
<organism evidence="6 7">
    <name type="scientific">Scheffersomyces stipitis (strain ATCC 58785 / CBS 6054 / NBRC 10063 / NRRL Y-11545)</name>
    <name type="common">Yeast</name>
    <name type="synonym">Pichia stipitis</name>
    <dbReference type="NCBI Taxonomy" id="322104"/>
    <lineage>
        <taxon>Eukaryota</taxon>
        <taxon>Fungi</taxon>
        <taxon>Dikarya</taxon>
        <taxon>Ascomycota</taxon>
        <taxon>Saccharomycotina</taxon>
        <taxon>Pichiomycetes</taxon>
        <taxon>Debaryomycetaceae</taxon>
        <taxon>Scheffersomyces</taxon>
    </lineage>
</organism>
<dbReference type="SUPFAM" id="SSF48371">
    <property type="entry name" value="ARM repeat"/>
    <property type="match status" value="1"/>
</dbReference>
<dbReference type="GO" id="GO:0030447">
    <property type="term" value="P:filamentous growth"/>
    <property type="evidence" value="ECO:0007669"/>
    <property type="project" value="UniProtKB-ARBA"/>
</dbReference>
<dbReference type="HOGENOM" id="CLU_001872_2_1_1"/>
<feature type="binding site" evidence="4">
    <location>
        <position position="62"/>
    </location>
    <ligand>
        <name>ATP</name>
        <dbReference type="ChEBI" id="CHEBI:30616"/>
    </ligand>
</feature>
<dbReference type="InterPro" id="IPR011989">
    <property type="entry name" value="ARM-like"/>
</dbReference>
<dbReference type="AlphaFoldDB" id="A3GG46"/>
<dbReference type="OrthoDB" id="8693905at2759"/>
<evidence type="ECO:0000256" key="4">
    <source>
        <dbReference type="PROSITE-ProRule" id="PRU10141"/>
    </source>
</evidence>
<dbReference type="InterPro" id="IPR016024">
    <property type="entry name" value="ARM-type_fold"/>
</dbReference>
<evidence type="ECO:0000313" key="6">
    <source>
        <dbReference type="EMBL" id="EAZ63870.2"/>
    </source>
</evidence>
<dbReference type="PANTHER" id="PTHR48012">
    <property type="entry name" value="STERILE20-LIKE KINASE, ISOFORM B-RELATED"/>
    <property type="match status" value="1"/>
</dbReference>
<name>A3GG46_PICST</name>
<dbReference type="InterPro" id="IPR017441">
    <property type="entry name" value="Protein_kinase_ATP_BS"/>
</dbReference>
<evidence type="ECO:0000256" key="1">
    <source>
        <dbReference type="ARBA" id="ARBA00012513"/>
    </source>
</evidence>
<evidence type="ECO:0000313" key="7">
    <source>
        <dbReference type="Proteomes" id="UP000002258"/>
    </source>
</evidence>
<dbReference type="Pfam" id="PF00069">
    <property type="entry name" value="Pkinase"/>
    <property type="match status" value="1"/>
</dbReference>
<evidence type="ECO:0000259" key="5">
    <source>
        <dbReference type="PROSITE" id="PS50011"/>
    </source>
</evidence>
<dbReference type="InParanoid" id="A3GG46"/>
<evidence type="ECO:0000256" key="3">
    <source>
        <dbReference type="ARBA" id="ARBA00022840"/>
    </source>
</evidence>
<dbReference type="eggNOG" id="KOG0198">
    <property type="taxonomic scope" value="Eukaryota"/>
</dbReference>
<comment type="caution">
    <text evidence="6">The sequence shown here is derived from an EMBL/GenBank/DDBJ whole genome shotgun (WGS) entry which is preliminary data.</text>
</comment>
<dbReference type="OMA" id="HDLNPMA"/>
<dbReference type="GO" id="GO:0005737">
    <property type="term" value="C:cytoplasm"/>
    <property type="evidence" value="ECO:0007669"/>
    <property type="project" value="TreeGrafter"/>
</dbReference>
<keyword evidence="6" id="KW-0808">Transferase</keyword>
<dbReference type="Proteomes" id="UP000002258">
    <property type="component" value="Chromosome 1"/>
</dbReference>
<dbReference type="PROSITE" id="PS00108">
    <property type="entry name" value="PROTEIN_KINASE_ST"/>
    <property type="match status" value="1"/>
</dbReference>
<keyword evidence="7" id="KW-1185">Reference proteome</keyword>
<proteinExistence type="predicted"/>
<dbReference type="PROSITE" id="PS00107">
    <property type="entry name" value="PROTEIN_KINASE_ATP"/>
    <property type="match status" value="1"/>
</dbReference>
<dbReference type="RefSeq" id="XP_001387893.2">
    <property type="nucleotide sequence ID" value="XM_001387856.1"/>
</dbReference>
<dbReference type="EMBL" id="AAVQ01000001">
    <property type="protein sequence ID" value="EAZ63870.2"/>
    <property type="molecule type" value="Genomic_DNA"/>
</dbReference>
<dbReference type="Gene3D" id="1.10.510.10">
    <property type="entry name" value="Transferase(Phosphotransferase) domain 1"/>
    <property type="match status" value="1"/>
</dbReference>
<dbReference type="InterPro" id="IPR011009">
    <property type="entry name" value="Kinase-like_dom_sf"/>
</dbReference>
<dbReference type="InterPro" id="IPR050629">
    <property type="entry name" value="STE20/SPS1-PAK"/>
</dbReference>
<keyword evidence="6" id="KW-0418">Kinase</keyword>
<feature type="non-terminal residue" evidence="6">
    <location>
        <position position="1"/>
    </location>
</feature>
<dbReference type="EC" id="2.7.11.1" evidence="1"/>
<dbReference type="STRING" id="322104.A3GG46"/>
<keyword evidence="2 4" id="KW-0547">Nucleotide-binding</keyword>
<dbReference type="PROSITE" id="PS50011">
    <property type="entry name" value="PROTEIN_KINASE_DOM"/>
    <property type="match status" value="1"/>
</dbReference>
<feature type="domain" description="Protein kinase" evidence="5">
    <location>
        <begin position="33"/>
        <end position="282"/>
    </location>
</feature>
<dbReference type="SUPFAM" id="SSF56112">
    <property type="entry name" value="Protein kinase-like (PK-like)"/>
    <property type="match status" value="1"/>
</dbReference>
<gene>
    <name evidence="6" type="primary">CDC15</name>
    <name evidence="6" type="ORF">PICST_37961</name>
</gene>
<dbReference type="InterPro" id="IPR000719">
    <property type="entry name" value="Prot_kinase_dom"/>
</dbReference>
<dbReference type="KEGG" id="pic:PICST_37961"/>
<dbReference type="CDD" id="cd06627">
    <property type="entry name" value="STKc_Cdc7_like"/>
    <property type="match status" value="1"/>
</dbReference>
<dbReference type="GO" id="GO:0005524">
    <property type="term" value="F:ATP binding"/>
    <property type="evidence" value="ECO:0007669"/>
    <property type="project" value="UniProtKB-UniRule"/>
</dbReference>
<protein>
    <recommendedName>
        <fullName evidence="1">non-specific serine/threonine protein kinase</fullName>
        <ecNumber evidence="1">2.7.11.1</ecNumber>
    </recommendedName>
</protein>
<keyword evidence="3 4" id="KW-0067">ATP-binding</keyword>